<accession>A0AC58S629</accession>
<evidence type="ECO:0000313" key="2">
    <source>
        <dbReference type="RefSeq" id="XP_075080431.1"/>
    </source>
</evidence>
<evidence type="ECO:0000313" key="1">
    <source>
        <dbReference type="Proteomes" id="UP000790787"/>
    </source>
</evidence>
<dbReference type="Proteomes" id="UP000790787">
    <property type="component" value="Chromosome 11"/>
</dbReference>
<reference evidence="1" key="1">
    <citation type="journal article" date="2014" name="Nat. Commun.">
        <title>The tobacco genome sequence and its comparison with those of tomato and potato.</title>
        <authorList>
            <person name="Sierro N."/>
            <person name="Battey J.N."/>
            <person name="Ouadi S."/>
            <person name="Bakaher N."/>
            <person name="Bovet L."/>
            <person name="Willig A."/>
            <person name="Goepfert S."/>
            <person name="Peitsch M.C."/>
            <person name="Ivanov N.V."/>
        </authorList>
    </citation>
    <scope>NUCLEOTIDE SEQUENCE [LARGE SCALE GENOMIC DNA]</scope>
</reference>
<keyword evidence="1" id="KW-1185">Reference proteome</keyword>
<protein>
    <submittedName>
        <fullName evidence="2">Uncharacterized protein LOC142165939</fullName>
    </submittedName>
</protein>
<name>A0AC58S629_TOBAC</name>
<proteinExistence type="predicted"/>
<sequence>MVRDRFQEDGSSNVNLKLIGKKNTDGRRYNLPTISEVVALVVGDVELSKCDRDIIIEIQSGQLQRINELNAAYLGIQYPLLFPYGEDGYEEHIPLNEDGCGDGKPTAGRKCVSMREFFVYKIQDRKSEVPTIVSKGLEEATLHGETTPSSQGKRIILLSSFTGGARYMFQNYQHVMAICKWVGYPDLFITFTCNLKCPEILRHVTNEAVDPHYYKAVKSFMMHDPCDSARKASPCIQNGRCTKHFPKKFIESTTIDKYDYPIYGRRDNGRTIKKDSIDLENRYVVPHNLFLLLKYGAYINVEWCNKLRLIKYLFKYAKKGNDPATAAFSRSVQEEGSSVVDEINMYYDCRYISPCEAAWRIFKFPIRYRQPSVDKLSFHLPNEHRVIFSDDDPIDDAASRPTSRESMFFS</sequence>
<dbReference type="RefSeq" id="XP_075080431.1">
    <property type="nucleotide sequence ID" value="XM_075224330.1"/>
</dbReference>
<organism evidence="1 2">
    <name type="scientific">Nicotiana tabacum</name>
    <name type="common">Common tobacco</name>
    <dbReference type="NCBI Taxonomy" id="4097"/>
    <lineage>
        <taxon>Eukaryota</taxon>
        <taxon>Viridiplantae</taxon>
        <taxon>Streptophyta</taxon>
        <taxon>Embryophyta</taxon>
        <taxon>Tracheophyta</taxon>
        <taxon>Spermatophyta</taxon>
        <taxon>Magnoliopsida</taxon>
        <taxon>eudicotyledons</taxon>
        <taxon>Gunneridae</taxon>
        <taxon>Pentapetalae</taxon>
        <taxon>asterids</taxon>
        <taxon>lamiids</taxon>
        <taxon>Solanales</taxon>
        <taxon>Solanaceae</taxon>
        <taxon>Nicotianoideae</taxon>
        <taxon>Nicotianeae</taxon>
        <taxon>Nicotiana</taxon>
    </lineage>
</organism>
<gene>
    <name evidence="2" type="primary">LOC142165939</name>
</gene>
<reference evidence="2" key="2">
    <citation type="submission" date="2025-08" db="UniProtKB">
        <authorList>
            <consortium name="RefSeq"/>
        </authorList>
    </citation>
    <scope>IDENTIFICATION</scope>
    <source>
        <tissue evidence="2">Leaf</tissue>
    </source>
</reference>